<dbReference type="AlphaFoldDB" id="A0A177APP1"/>
<comment type="caution">
    <text evidence="2">The sequence shown here is derived from an EMBL/GenBank/DDBJ whole genome shotgun (WGS) entry which is preliminary data.</text>
</comment>
<evidence type="ECO:0000256" key="1">
    <source>
        <dbReference type="SAM" id="MobiDB-lite"/>
    </source>
</evidence>
<protein>
    <submittedName>
        <fullName evidence="2">Uncharacterized protein</fullName>
    </submittedName>
</protein>
<feature type="region of interest" description="Disordered" evidence="1">
    <location>
        <begin position="1"/>
        <end position="22"/>
    </location>
</feature>
<name>A0A177APP1_9BILA</name>
<accession>A0A177APP1</accession>
<evidence type="ECO:0000313" key="3">
    <source>
        <dbReference type="Proteomes" id="UP000078046"/>
    </source>
</evidence>
<dbReference type="EMBL" id="LWCA01002593">
    <property type="protein sequence ID" value="OAF63780.1"/>
    <property type="molecule type" value="Genomic_DNA"/>
</dbReference>
<dbReference type="OrthoDB" id="78630at2759"/>
<gene>
    <name evidence="2" type="ORF">A3Q56_08513</name>
</gene>
<keyword evidence="3" id="KW-1185">Reference proteome</keyword>
<organism evidence="2 3">
    <name type="scientific">Intoshia linei</name>
    <dbReference type="NCBI Taxonomy" id="1819745"/>
    <lineage>
        <taxon>Eukaryota</taxon>
        <taxon>Metazoa</taxon>
        <taxon>Spiralia</taxon>
        <taxon>Lophotrochozoa</taxon>
        <taxon>Mesozoa</taxon>
        <taxon>Orthonectida</taxon>
        <taxon>Rhopaluridae</taxon>
        <taxon>Intoshia</taxon>
    </lineage>
</organism>
<sequence>MDESYIHENYSSHQDSLYDPTDDEYIEPQKKFKGRRYCFVAAIINGTLDENEKPQILSNTIDIFEGGRTKDYHGMFDSTYMIG</sequence>
<evidence type="ECO:0000313" key="2">
    <source>
        <dbReference type="EMBL" id="OAF63780.1"/>
    </source>
</evidence>
<proteinExistence type="predicted"/>
<reference evidence="2 3" key="1">
    <citation type="submission" date="2016-04" db="EMBL/GenBank/DDBJ databases">
        <title>The genome of Intoshia linei affirms orthonectids as highly simplified spiralians.</title>
        <authorList>
            <person name="Mikhailov K.V."/>
            <person name="Slusarev G.S."/>
            <person name="Nikitin M.A."/>
            <person name="Logacheva M.D."/>
            <person name="Penin A."/>
            <person name="Aleoshin V."/>
            <person name="Panchin Y.V."/>
        </authorList>
    </citation>
    <scope>NUCLEOTIDE SEQUENCE [LARGE SCALE GENOMIC DNA]</scope>
    <source>
        <strain evidence="2">Intl2013</strain>
        <tissue evidence="2">Whole animal</tissue>
    </source>
</reference>
<dbReference type="Proteomes" id="UP000078046">
    <property type="component" value="Unassembled WGS sequence"/>
</dbReference>